<keyword evidence="7" id="KW-1185">Reference proteome</keyword>
<dbReference type="Proteomes" id="UP001431783">
    <property type="component" value="Unassembled WGS sequence"/>
</dbReference>
<dbReference type="Gene3D" id="3.90.1410.10">
    <property type="entry name" value="set domain protein methyltransferase, domain 1"/>
    <property type="match status" value="1"/>
</dbReference>
<proteinExistence type="inferred from homology"/>
<evidence type="ECO:0000256" key="5">
    <source>
        <dbReference type="SAM" id="MobiDB-lite"/>
    </source>
</evidence>
<sequence length="256" mass="29382">MGRREHSESLNKSDKSGNQHNLTNPDLRECVNRLLKLSTDSIPLQSNSNTLLSYHNDLSVIIDKIKLLESQQSDNGSIEYDYDRISNDKLVAFTDWLKSNGAIFNGCSIADFPGYDLGLKADVDVTYGTLFIAVPTKLMMRIESAKKSILKNLISKHQILKDMENVTMAIYLLVEKFKNDSFYKPYIDILPRSYSTVLYFSTEELKELKGSPTLELAVGLIKNICRQYAYFHIMFDHGDDPVSRLLKPHFTFEEYW</sequence>
<dbReference type="GO" id="GO:0018064">
    <property type="term" value="F:protein-L-histidine N-tele-methyltransferase activity"/>
    <property type="evidence" value="ECO:0007669"/>
    <property type="project" value="UniProtKB-EC"/>
</dbReference>
<keyword evidence="3 4" id="KW-0949">S-adenosyl-L-methionine</keyword>
<accession>A0AAW1V8Z2</accession>
<dbReference type="GO" id="GO:0016279">
    <property type="term" value="F:protein-lysine N-methyltransferase activity"/>
    <property type="evidence" value="ECO:0007669"/>
    <property type="project" value="TreeGrafter"/>
</dbReference>
<dbReference type="GO" id="GO:0032259">
    <property type="term" value="P:methylation"/>
    <property type="evidence" value="ECO:0007669"/>
    <property type="project" value="UniProtKB-KW"/>
</dbReference>
<evidence type="ECO:0000313" key="6">
    <source>
        <dbReference type="EMBL" id="KAK9891638.1"/>
    </source>
</evidence>
<dbReference type="EC" id="2.1.1.85" evidence="4"/>
<dbReference type="PANTHER" id="PTHR13271">
    <property type="entry name" value="UNCHARACTERIZED PUTATIVE METHYLTRANSFERASE"/>
    <property type="match status" value="1"/>
</dbReference>
<organism evidence="6 7">
    <name type="scientific">Henosepilachna vigintioctopunctata</name>
    <dbReference type="NCBI Taxonomy" id="420089"/>
    <lineage>
        <taxon>Eukaryota</taxon>
        <taxon>Metazoa</taxon>
        <taxon>Ecdysozoa</taxon>
        <taxon>Arthropoda</taxon>
        <taxon>Hexapoda</taxon>
        <taxon>Insecta</taxon>
        <taxon>Pterygota</taxon>
        <taxon>Neoptera</taxon>
        <taxon>Endopterygota</taxon>
        <taxon>Coleoptera</taxon>
        <taxon>Polyphaga</taxon>
        <taxon>Cucujiformia</taxon>
        <taxon>Coccinelloidea</taxon>
        <taxon>Coccinellidae</taxon>
        <taxon>Epilachninae</taxon>
        <taxon>Epilachnini</taxon>
        <taxon>Henosepilachna</taxon>
    </lineage>
</organism>
<feature type="compositionally biased region" description="Basic and acidic residues" evidence="5">
    <location>
        <begin position="1"/>
        <end position="17"/>
    </location>
</feature>
<comment type="caution">
    <text evidence="6">The sequence shown here is derived from an EMBL/GenBank/DDBJ whole genome shotgun (WGS) entry which is preliminary data.</text>
</comment>
<evidence type="ECO:0000313" key="7">
    <source>
        <dbReference type="Proteomes" id="UP001431783"/>
    </source>
</evidence>
<dbReference type="AlphaFoldDB" id="A0AAW1V8Z2"/>
<keyword evidence="1 4" id="KW-0489">Methyltransferase</keyword>
<feature type="region of interest" description="Disordered" evidence="5">
    <location>
        <begin position="1"/>
        <end position="24"/>
    </location>
</feature>
<evidence type="ECO:0000256" key="1">
    <source>
        <dbReference type="ARBA" id="ARBA00022603"/>
    </source>
</evidence>
<dbReference type="EMBL" id="JARQZJ010000129">
    <property type="protein sequence ID" value="KAK9891638.1"/>
    <property type="molecule type" value="Genomic_DNA"/>
</dbReference>
<dbReference type="InterPro" id="IPR050600">
    <property type="entry name" value="SETD3_SETD6_MTase"/>
</dbReference>
<evidence type="ECO:0000256" key="3">
    <source>
        <dbReference type="ARBA" id="ARBA00022691"/>
    </source>
</evidence>
<name>A0AAW1V8Z2_9CUCU</name>
<dbReference type="SUPFAM" id="SSF82199">
    <property type="entry name" value="SET domain"/>
    <property type="match status" value="1"/>
</dbReference>
<dbReference type="PANTHER" id="PTHR13271:SF47">
    <property type="entry name" value="ACTIN-HISTIDINE N-METHYLTRANSFERASE"/>
    <property type="match status" value="1"/>
</dbReference>
<gene>
    <name evidence="6" type="ORF">WA026_015602</name>
</gene>
<dbReference type="InterPro" id="IPR046341">
    <property type="entry name" value="SET_dom_sf"/>
</dbReference>
<protein>
    <recommendedName>
        <fullName evidence="4">protein-histidine N-methyltransferase</fullName>
        <ecNumber evidence="4">2.1.1.85</ecNumber>
    </recommendedName>
</protein>
<dbReference type="InterPro" id="IPR025785">
    <property type="entry name" value="SETD3"/>
</dbReference>
<evidence type="ECO:0000256" key="2">
    <source>
        <dbReference type="ARBA" id="ARBA00022679"/>
    </source>
</evidence>
<keyword evidence="2 4" id="KW-0808">Transferase</keyword>
<comment type="similarity">
    <text evidence="4">Belongs to the class V-like SAM-binding methyltransferase superfamily. SETD3 actin-histidine methyltransferase family.</text>
</comment>
<reference evidence="6 7" key="1">
    <citation type="submission" date="2023-03" db="EMBL/GenBank/DDBJ databases">
        <title>Genome insight into feeding habits of ladybird beetles.</title>
        <authorList>
            <person name="Li H.-S."/>
            <person name="Huang Y.-H."/>
            <person name="Pang H."/>
        </authorList>
    </citation>
    <scope>NUCLEOTIDE SEQUENCE [LARGE SCALE GENOMIC DNA]</scope>
    <source>
        <strain evidence="6">SYSU_2023b</strain>
        <tissue evidence="6">Whole body</tissue>
    </source>
</reference>
<comment type="catalytic activity">
    <reaction evidence="4">
        <text>L-histidyl-[protein] + S-adenosyl-L-methionine = N(tele)-methyl-L-histidyl-[protein] + S-adenosyl-L-homocysteine + H(+)</text>
        <dbReference type="Rhea" id="RHEA:19369"/>
        <dbReference type="Rhea" id="RHEA-COMP:9745"/>
        <dbReference type="Rhea" id="RHEA-COMP:11600"/>
        <dbReference type="ChEBI" id="CHEBI:15378"/>
        <dbReference type="ChEBI" id="CHEBI:16367"/>
        <dbReference type="ChEBI" id="CHEBI:29979"/>
        <dbReference type="ChEBI" id="CHEBI:57856"/>
        <dbReference type="ChEBI" id="CHEBI:59789"/>
        <dbReference type="EC" id="2.1.1.85"/>
    </reaction>
</comment>
<evidence type="ECO:0000256" key="4">
    <source>
        <dbReference type="PROSITE-ProRule" id="PRU00898"/>
    </source>
</evidence>
<dbReference type="PROSITE" id="PS51565">
    <property type="entry name" value="SAM_MT85_SETD3"/>
    <property type="match status" value="1"/>
</dbReference>